<gene>
    <name evidence="1" type="ORF">BD626DRAFT_84283</name>
</gene>
<dbReference type="Proteomes" id="UP000320762">
    <property type="component" value="Unassembled WGS sequence"/>
</dbReference>
<accession>A0A550C8X8</accession>
<dbReference type="AlphaFoldDB" id="A0A550C8X8"/>
<keyword evidence="2" id="KW-1185">Reference proteome</keyword>
<sequence length="106" mass="11320">MRALHVRPRRALAGLYCLASAGDELRPRCLDFQVAQLPTAHSSSLGSCVVRGLLGTMALTPITAPTMDTAPVARSDRTASTYAVALLRDGYACQRRSLQCGGCDRL</sequence>
<reference evidence="1 2" key="1">
    <citation type="journal article" date="2019" name="New Phytol.">
        <title>Comparative genomics reveals unique wood-decay strategies and fruiting body development in the Schizophyllaceae.</title>
        <authorList>
            <person name="Almasi E."/>
            <person name="Sahu N."/>
            <person name="Krizsan K."/>
            <person name="Balint B."/>
            <person name="Kovacs G.M."/>
            <person name="Kiss B."/>
            <person name="Cseklye J."/>
            <person name="Drula E."/>
            <person name="Henrissat B."/>
            <person name="Nagy I."/>
            <person name="Chovatia M."/>
            <person name="Adam C."/>
            <person name="LaButti K."/>
            <person name="Lipzen A."/>
            <person name="Riley R."/>
            <person name="Grigoriev I.V."/>
            <person name="Nagy L.G."/>
        </authorList>
    </citation>
    <scope>NUCLEOTIDE SEQUENCE [LARGE SCALE GENOMIC DNA]</scope>
    <source>
        <strain evidence="1 2">NL-1724</strain>
    </source>
</reference>
<organism evidence="1 2">
    <name type="scientific">Schizophyllum amplum</name>
    <dbReference type="NCBI Taxonomy" id="97359"/>
    <lineage>
        <taxon>Eukaryota</taxon>
        <taxon>Fungi</taxon>
        <taxon>Dikarya</taxon>
        <taxon>Basidiomycota</taxon>
        <taxon>Agaricomycotina</taxon>
        <taxon>Agaricomycetes</taxon>
        <taxon>Agaricomycetidae</taxon>
        <taxon>Agaricales</taxon>
        <taxon>Schizophyllaceae</taxon>
        <taxon>Schizophyllum</taxon>
    </lineage>
</organism>
<name>A0A550C8X8_9AGAR</name>
<evidence type="ECO:0000313" key="2">
    <source>
        <dbReference type="Proteomes" id="UP000320762"/>
    </source>
</evidence>
<comment type="caution">
    <text evidence="1">The sequence shown here is derived from an EMBL/GenBank/DDBJ whole genome shotgun (WGS) entry which is preliminary data.</text>
</comment>
<protein>
    <submittedName>
        <fullName evidence="1">Uncharacterized protein</fullName>
    </submittedName>
</protein>
<evidence type="ECO:0000313" key="1">
    <source>
        <dbReference type="EMBL" id="TRM61260.1"/>
    </source>
</evidence>
<dbReference type="EMBL" id="VDMD01000017">
    <property type="protein sequence ID" value="TRM61260.1"/>
    <property type="molecule type" value="Genomic_DNA"/>
</dbReference>
<proteinExistence type="predicted"/>